<dbReference type="EMBL" id="JACIJC010000004">
    <property type="protein sequence ID" value="MBB5686630.1"/>
    <property type="molecule type" value="Genomic_DNA"/>
</dbReference>
<protein>
    <submittedName>
        <fullName evidence="2">Transposase</fullName>
    </submittedName>
</protein>
<dbReference type="Pfam" id="PF00292">
    <property type="entry name" value="PAX"/>
    <property type="match status" value="1"/>
</dbReference>
<dbReference type="InterPro" id="IPR001523">
    <property type="entry name" value="Paired_dom"/>
</dbReference>
<gene>
    <name evidence="2" type="ORF">FHS49_002654</name>
</gene>
<dbReference type="Proteomes" id="UP000549617">
    <property type="component" value="Unassembled WGS sequence"/>
</dbReference>
<dbReference type="InterPro" id="IPR009057">
    <property type="entry name" value="Homeodomain-like_sf"/>
</dbReference>
<evidence type="ECO:0000313" key="3">
    <source>
        <dbReference type="Proteomes" id="UP000549617"/>
    </source>
</evidence>
<keyword evidence="3" id="KW-1185">Reference proteome</keyword>
<comment type="caution">
    <text evidence="2">The sequence shown here is derived from an EMBL/GenBank/DDBJ whole genome shotgun (WGS) entry which is preliminary data.</text>
</comment>
<feature type="domain" description="Paired" evidence="1">
    <location>
        <begin position="3"/>
        <end position="68"/>
    </location>
</feature>
<dbReference type="GO" id="GO:0006355">
    <property type="term" value="P:regulation of DNA-templated transcription"/>
    <property type="evidence" value="ECO:0007669"/>
    <property type="project" value="InterPro"/>
</dbReference>
<evidence type="ECO:0000259" key="1">
    <source>
        <dbReference type="Pfam" id="PF00292"/>
    </source>
</evidence>
<dbReference type="AlphaFoldDB" id="A0A7W9EG28"/>
<dbReference type="GO" id="GO:0003677">
    <property type="term" value="F:DNA binding"/>
    <property type="evidence" value="ECO:0007669"/>
    <property type="project" value="InterPro"/>
</dbReference>
<sequence>MSRPISTDLRERLVLAVSREGISARAAAARFGVSVSSAIVWVRRHLETGSVAPGKIGGYKPNILSGSHADWLVERAKSDFTLRGLVAELAERGVKVDYVQVWRFVHARGLSFKKKRSSRRTVASQDRKAARAVAQVSGAT</sequence>
<organism evidence="2 3">
    <name type="scientific">Sphingobium boeckii</name>
    <dbReference type="NCBI Taxonomy" id="1082345"/>
    <lineage>
        <taxon>Bacteria</taxon>
        <taxon>Pseudomonadati</taxon>
        <taxon>Pseudomonadota</taxon>
        <taxon>Alphaproteobacteria</taxon>
        <taxon>Sphingomonadales</taxon>
        <taxon>Sphingomonadaceae</taxon>
        <taxon>Sphingobium</taxon>
    </lineage>
</organism>
<evidence type="ECO:0000313" key="2">
    <source>
        <dbReference type="EMBL" id="MBB5686630.1"/>
    </source>
</evidence>
<proteinExistence type="predicted"/>
<reference evidence="2 3" key="1">
    <citation type="submission" date="2020-08" db="EMBL/GenBank/DDBJ databases">
        <title>Genomic Encyclopedia of Type Strains, Phase IV (KMG-IV): sequencing the most valuable type-strain genomes for metagenomic binning, comparative biology and taxonomic classification.</title>
        <authorList>
            <person name="Goeker M."/>
        </authorList>
    </citation>
    <scope>NUCLEOTIDE SEQUENCE [LARGE SCALE GENOMIC DNA]</scope>
    <source>
        <strain evidence="2 3">DSM 25079</strain>
    </source>
</reference>
<name>A0A7W9EG28_9SPHN</name>
<accession>A0A7W9EG28</accession>
<dbReference type="SUPFAM" id="SSF46689">
    <property type="entry name" value="Homeodomain-like"/>
    <property type="match status" value="1"/>
</dbReference>